<gene>
    <name evidence="1" type="ORF">GUJ93_ZPchr0010g11144</name>
</gene>
<dbReference type="AlphaFoldDB" id="A0A8J6BGP1"/>
<dbReference type="EMBL" id="JAAALK010000082">
    <property type="protein sequence ID" value="KAG8087732.1"/>
    <property type="molecule type" value="Genomic_DNA"/>
</dbReference>
<accession>A0A8J6BGP1</accession>
<comment type="caution">
    <text evidence="1">The sequence shown here is derived from an EMBL/GenBank/DDBJ whole genome shotgun (WGS) entry which is preliminary data.</text>
</comment>
<name>A0A8J6BGP1_ZIZPA</name>
<reference evidence="1" key="2">
    <citation type="submission" date="2021-02" db="EMBL/GenBank/DDBJ databases">
        <authorList>
            <person name="Kimball J.A."/>
            <person name="Haas M.W."/>
            <person name="Macchietto M."/>
            <person name="Kono T."/>
            <person name="Duquette J."/>
            <person name="Shao M."/>
        </authorList>
    </citation>
    <scope>NUCLEOTIDE SEQUENCE</scope>
    <source>
        <tissue evidence="1">Fresh leaf tissue</tissue>
    </source>
</reference>
<sequence>MASTFKHSRTPLTAPFPGAGKGRVRGLRHCHLGERSRPHPAPPAPARSRMVISSSCRQIVLCTHTPTDHKAGPCCHFLVKNNQFSCTMNQLFDGTRSSVLHKCSVLLEANLFWLVAKSMSNCIFKI</sequence>
<organism evidence="1 2">
    <name type="scientific">Zizania palustris</name>
    <name type="common">Northern wild rice</name>
    <dbReference type="NCBI Taxonomy" id="103762"/>
    <lineage>
        <taxon>Eukaryota</taxon>
        <taxon>Viridiplantae</taxon>
        <taxon>Streptophyta</taxon>
        <taxon>Embryophyta</taxon>
        <taxon>Tracheophyta</taxon>
        <taxon>Spermatophyta</taxon>
        <taxon>Magnoliopsida</taxon>
        <taxon>Liliopsida</taxon>
        <taxon>Poales</taxon>
        <taxon>Poaceae</taxon>
        <taxon>BOP clade</taxon>
        <taxon>Oryzoideae</taxon>
        <taxon>Oryzeae</taxon>
        <taxon>Zizaniinae</taxon>
        <taxon>Zizania</taxon>
    </lineage>
</organism>
<proteinExistence type="predicted"/>
<evidence type="ECO:0000313" key="1">
    <source>
        <dbReference type="EMBL" id="KAG8087732.1"/>
    </source>
</evidence>
<keyword evidence="2" id="KW-1185">Reference proteome</keyword>
<dbReference type="Proteomes" id="UP000729402">
    <property type="component" value="Unassembled WGS sequence"/>
</dbReference>
<evidence type="ECO:0000313" key="2">
    <source>
        <dbReference type="Proteomes" id="UP000729402"/>
    </source>
</evidence>
<protein>
    <submittedName>
        <fullName evidence="1">Uncharacterized protein</fullName>
    </submittedName>
</protein>
<reference evidence="1" key="1">
    <citation type="journal article" date="2021" name="bioRxiv">
        <title>Whole Genome Assembly and Annotation of Northern Wild Rice, Zizania palustris L., Supports a Whole Genome Duplication in the Zizania Genus.</title>
        <authorList>
            <person name="Haas M."/>
            <person name="Kono T."/>
            <person name="Macchietto M."/>
            <person name="Millas R."/>
            <person name="McGilp L."/>
            <person name="Shao M."/>
            <person name="Duquette J."/>
            <person name="Hirsch C.N."/>
            <person name="Kimball J."/>
        </authorList>
    </citation>
    <scope>NUCLEOTIDE SEQUENCE</scope>
    <source>
        <tissue evidence="1">Fresh leaf tissue</tissue>
    </source>
</reference>